<organism evidence="2 3">
    <name type="scientific">Puccinia sorghi</name>
    <dbReference type="NCBI Taxonomy" id="27349"/>
    <lineage>
        <taxon>Eukaryota</taxon>
        <taxon>Fungi</taxon>
        <taxon>Dikarya</taxon>
        <taxon>Basidiomycota</taxon>
        <taxon>Pucciniomycotina</taxon>
        <taxon>Pucciniomycetes</taxon>
        <taxon>Pucciniales</taxon>
        <taxon>Pucciniaceae</taxon>
        <taxon>Puccinia</taxon>
    </lineage>
</organism>
<proteinExistence type="predicted"/>
<evidence type="ECO:0000313" key="2">
    <source>
        <dbReference type="EMBL" id="KNZ63066.1"/>
    </source>
</evidence>
<feature type="region of interest" description="Disordered" evidence="1">
    <location>
        <begin position="88"/>
        <end position="108"/>
    </location>
</feature>
<dbReference type="Proteomes" id="UP000037035">
    <property type="component" value="Unassembled WGS sequence"/>
</dbReference>
<dbReference type="AlphaFoldDB" id="A0A0L6VQU9"/>
<accession>A0A0L6VQU9</accession>
<comment type="caution">
    <text evidence="2">The sequence shown here is derived from an EMBL/GenBank/DDBJ whole genome shotgun (WGS) entry which is preliminary data.</text>
</comment>
<dbReference type="EMBL" id="LAVV01002132">
    <property type="protein sequence ID" value="KNZ63066.1"/>
    <property type="molecule type" value="Genomic_DNA"/>
</dbReference>
<evidence type="ECO:0000256" key="1">
    <source>
        <dbReference type="SAM" id="MobiDB-lite"/>
    </source>
</evidence>
<protein>
    <submittedName>
        <fullName evidence="2">Uncharacterized protein</fullName>
    </submittedName>
</protein>
<keyword evidence="3" id="KW-1185">Reference proteome</keyword>
<reference evidence="2 3" key="1">
    <citation type="submission" date="2015-08" db="EMBL/GenBank/DDBJ databases">
        <title>Next Generation Sequencing and Analysis of the Genome of Puccinia sorghi L Schw, the Causal Agent of Maize Common Rust.</title>
        <authorList>
            <person name="Rochi L."/>
            <person name="Burguener G."/>
            <person name="Darino M."/>
            <person name="Turjanski A."/>
            <person name="Kreff E."/>
            <person name="Dieguez M.J."/>
            <person name="Sacco F."/>
        </authorList>
    </citation>
    <scope>NUCLEOTIDE SEQUENCE [LARGE SCALE GENOMIC DNA]</scope>
    <source>
        <strain evidence="2 3">RO10H11247</strain>
    </source>
</reference>
<gene>
    <name evidence="2" type="ORF">VP01_1191g3</name>
</gene>
<dbReference type="OrthoDB" id="2499380at2759"/>
<sequence length="108" mass="12569">MIAKTKLPLYLSFQWVPRGFTWLNLQEAIHRYQGISIQKHLCLSNMPPRRGGRLESQGYLAAVKKILPLGSWEWGKILDLYNQYATKNDHQSPQDQVLEPGPIQKTHW</sequence>
<name>A0A0L6VQU9_9BASI</name>
<dbReference type="VEuPathDB" id="FungiDB:VP01_1191g3"/>
<evidence type="ECO:0000313" key="3">
    <source>
        <dbReference type="Proteomes" id="UP000037035"/>
    </source>
</evidence>